<dbReference type="InterPro" id="IPR016181">
    <property type="entry name" value="Acyl_CoA_acyltransferase"/>
</dbReference>
<evidence type="ECO:0000259" key="1">
    <source>
        <dbReference type="PROSITE" id="PS51186"/>
    </source>
</evidence>
<evidence type="ECO:0000313" key="2">
    <source>
        <dbReference type="EMBL" id="SHH59391.1"/>
    </source>
</evidence>
<dbReference type="InterPro" id="IPR051556">
    <property type="entry name" value="N-term/lysine_N-AcTrnsfr"/>
</dbReference>
<dbReference type="SUPFAM" id="SSF55729">
    <property type="entry name" value="Acyl-CoA N-acyltransferases (Nat)"/>
    <property type="match status" value="1"/>
</dbReference>
<gene>
    <name evidence="2" type="ORF">SAMN02745941_00444</name>
</gene>
<dbReference type="PANTHER" id="PTHR42919:SF35">
    <property type="entry name" value="N-ACETYLTRANSFERASE DOMAIN-CONTAINING PROTEIN"/>
    <property type="match status" value="1"/>
</dbReference>
<dbReference type="PROSITE" id="PS51186">
    <property type="entry name" value="GNAT"/>
    <property type="match status" value="1"/>
</dbReference>
<dbReference type="AlphaFoldDB" id="A0A1M5U8Z7"/>
<name>A0A1M5U8Z7_9CLOT</name>
<organism evidence="2 3">
    <name type="scientific">Clostridium intestinale DSM 6191</name>
    <dbReference type="NCBI Taxonomy" id="1121320"/>
    <lineage>
        <taxon>Bacteria</taxon>
        <taxon>Bacillati</taxon>
        <taxon>Bacillota</taxon>
        <taxon>Clostridia</taxon>
        <taxon>Eubacteriales</taxon>
        <taxon>Clostridiaceae</taxon>
        <taxon>Clostridium</taxon>
    </lineage>
</organism>
<dbReference type="Proteomes" id="UP000184241">
    <property type="component" value="Unassembled WGS sequence"/>
</dbReference>
<reference evidence="2 3" key="1">
    <citation type="submission" date="2016-11" db="EMBL/GenBank/DDBJ databases">
        <authorList>
            <person name="Jaros S."/>
            <person name="Januszkiewicz K."/>
            <person name="Wedrychowicz H."/>
        </authorList>
    </citation>
    <scope>NUCLEOTIDE SEQUENCE [LARGE SCALE GENOMIC DNA]</scope>
    <source>
        <strain evidence="2 3">DSM 6191</strain>
    </source>
</reference>
<dbReference type="GO" id="GO:0016747">
    <property type="term" value="F:acyltransferase activity, transferring groups other than amino-acyl groups"/>
    <property type="evidence" value="ECO:0007669"/>
    <property type="project" value="InterPro"/>
</dbReference>
<dbReference type="PANTHER" id="PTHR42919">
    <property type="entry name" value="N-ALPHA-ACETYLTRANSFERASE"/>
    <property type="match status" value="1"/>
</dbReference>
<keyword evidence="2" id="KW-0808">Transferase</keyword>
<dbReference type="Gene3D" id="3.40.630.30">
    <property type="match status" value="1"/>
</dbReference>
<feature type="domain" description="N-acetyltransferase" evidence="1">
    <location>
        <begin position="149"/>
        <end position="287"/>
    </location>
</feature>
<dbReference type="InterPro" id="IPR000182">
    <property type="entry name" value="GNAT_dom"/>
</dbReference>
<protein>
    <submittedName>
        <fullName evidence="2">Acetyltransferase (GNAT) family protein</fullName>
    </submittedName>
</protein>
<evidence type="ECO:0000313" key="3">
    <source>
        <dbReference type="Proteomes" id="UP000184241"/>
    </source>
</evidence>
<dbReference type="CDD" id="cd04301">
    <property type="entry name" value="NAT_SF"/>
    <property type="match status" value="1"/>
</dbReference>
<sequence>MIKEYINLNEYEKKLAFDFVTRNDNSMTWDKFNTMFGSKVYDYGRGVLFYFNNGKVVGKINIVLEVVEKLKTVYIHFLDLLDVSEDNIKIVEKLIEKAVLIANKYNAESILLGERNVIQLKLLEKLGLNNSYRSLKMNLDDASLKAPILDLIPLTHDNKEKYLEVFNDSFSDMPHGTYSDISGVEEYIKKSDDCNYYFMVSINDMIIGFMNCSIENKEGSFDIGLCKKYRGVGYGKYLLETAINFLNNQNVDKIFLIVIEENSKAYTMYKKRGFKEDSILSYWIKIK</sequence>
<accession>A0A1M5U8Z7</accession>
<dbReference type="EMBL" id="FQXU01000003">
    <property type="protein sequence ID" value="SHH59391.1"/>
    <property type="molecule type" value="Genomic_DNA"/>
</dbReference>
<dbReference type="Pfam" id="PF00583">
    <property type="entry name" value="Acetyltransf_1"/>
    <property type="match status" value="1"/>
</dbReference>
<dbReference type="RefSeq" id="WP_073016271.1">
    <property type="nucleotide sequence ID" value="NZ_FQXU01000003.1"/>
</dbReference>
<proteinExistence type="predicted"/>